<dbReference type="GeneID" id="63681933"/>
<protein>
    <submittedName>
        <fullName evidence="2">Uncharacterized protein</fullName>
    </submittedName>
</protein>
<dbReference type="EMBL" id="AWTV01000011">
    <property type="protein sequence ID" value="KIH86787.1"/>
    <property type="molecule type" value="Genomic_DNA"/>
</dbReference>
<accession>A0A0C2INZ0</accession>
<evidence type="ECO:0000256" key="1">
    <source>
        <dbReference type="SAM" id="MobiDB-lite"/>
    </source>
</evidence>
<dbReference type="RefSeq" id="XP_040614797.1">
    <property type="nucleotide sequence ID" value="XM_040767012.1"/>
</dbReference>
<feature type="region of interest" description="Disordered" evidence="1">
    <location>
        <begin position="401"/>
        <end position="474"/>
    </location>
</feature>
<keyword evidence="3" id="KW-1185">Reference proteome</keyword>
<dbReference type="HOGENOM" id="CLU_488489_0_0_1"/>
<proteinExistence type="predicted"/>
<reference evidence="2 3" key="1">
    <citation type="journal article" date="2014" name="BMC Genomics">
        <title>Comparative genomics of the major fungal agents of human and animal Sporotrichosis: Sporothrix schenckii and Sporothrix brasiliensis.</title>
        <authorList>
            <person name="Teixeira M.M."/>
            <person name="de Almeida L.G."/>
            <person name="Kubitschek-Barreira P."/>
            <person name="Alves F.L."/>
            <person name="Kioshima E.S."/>
            <person name="Abadio A.K."/>
            <person name="Fernandes L."/>
            <person name="Derengowski L.S."/>
            <person name="Ferreira K.S."/>
            <person name="Souza R.C."/>
            <person name="Ruiz J.C."/>
            <person name="de Andrade N.C."/>
            <person name="Paes H.C."/>
            <person name="Nicola A.M."/>
            <person name="Albuquerque P."/>
            <person name="Gerber A.L."/>
            <person name="Martins V.P."/>
            <person name="Peconick L.D."/>
            <person name="Neto A.V."/>
            <person name="Chaucanez C.B."/>
            <person name="Silva P.A."/>
            <person name="Cunha O.L."/>
            <person name="de Oliveira F.F."/>
            <person name="dos Santos T.C."/>
            <person name="Barros A.L."/>
            <person name="Soares M.A."/>
            <person name="de Oliveira L.M."/>
            <person name="Marini M.M."/>
            <person name="Villalobos-Duno H."/>
            <person name="Cunha M.M."/>
            <person name="de Hoog S."/>
            <person name="da Silveira J.F."/>
            <person name="Henrissat B."/>
            <person name="Nino-Vega G.A."/>
            <person name="Cisalpino P.S."/>
            <person name="Mora-Montes H.M."/>
            <person name="Almeida S.R."/>
            <person name="Stajich J.E."/>
            <person name="Lopes-Bezerra L.M."/>
            <person name="Vasconcelos A.T."/>
            <person name="Felipe M.S."/>
        </authorList>
    </citation>
    <scope>NUCLEOTIDE SEQUENCE [LARGE SCALE GENOMIC DNA]</scope>
    <source>
        <strain evidence="2 3">5110</strain>
    </source>
</reference>
<feature type="compositionally biased region" description="Basic and acidic residues" evidence="1">
    <location>
        <begin position="401"/>
        <end position="418"/>
    </location>
</feature>
<gene>
    <name evidence="2" type="ORF">SPBR_08886</name>
</gene>
<sequence>MATNDGFPTRESVLLAMRNDLGMTRVDDLQLENGHRGHTIRTGNASSIITAQATAAPRKILPVASKWKSAIQSGAFDDDDAETVKGLDRIGGGRLHALNNAPTVPAQYFPQRKRLPPGLPPPGLRRNTPFNIQPEPHRPAKSVPEPASFVYKEAIRVADRLAKGEGVVYLVALSDSDPGTFHIYLEGSKYLEYPVVKMHNYITNSTDLCPQFKESDGVSITTTRLVFGSQDKIAQFMEVLRGLKARKQEHGSEATTAIPVIEPMTEPDTELSATNHSEHPSLPAEKAPDEAIHRPQGDAFAEDDAMGSKINLQDSLLEILPKFEAMVRILDSVEEAKREDTAKLVFSSLRSSLDGKTNVHLSSAEQLLRAILAKLSKEKGTSAKAADTVCRLRYTRDNIERLRDHAAPPPEILDKLDFLPRPSRLGRPKASRRQPLHTPSSSLTDSKTRSNLKPTAEPFQPSPPPKMRQTKSTDRLTLTGSILGMQPATTSPVALSDISNSSISSNIDSLTARMSRLTLPDAQSKTATKGLQGSRWATAGNSVSTENANRFMGIAIPP</sequence>
<dbReference type="OrthoDB" id="5231042at2759"/>
<feature type="region of interest" description="Disordered" evidence="1">
    <location>
        <begin position="262"/>
        <end position="290"/>
    </location>
</feature>
<evidence type="ECO:0000313" key="3">
    <source>
        <dbReference type="Proteomes" id="UP000031575"/>
    </source>
</evidence>
<comment type="caution">
    <text evidence="2">The sequence shown here is derived from an EMBL/GenBank/DDBJ whole genome shotgun (WGS) entry which is preliminary data.</text>
</comment>
<organism evidence="2 3">
    <name type="scientific">Sporothrix brasiliensis 5110</name>
    <dbReference type="NCBI Taxonomy" id="1398154"/>
    <lineage>
        <taxon>Eukaryota</taxon>
        <taxon>Fungi</taxon>
        <taxon>Dikarya</taxon>
        <taxon>Ascomycota</taxon>
        <taxon>Pezizomycotina</taxon>
        <taxon>Sordariomycetes</taxon>
        <taxon>Sordariomycetidae</taxon>
        <taxon>Ophiostomatales</taxon>
        <taxon>Ophiostomataceae</taxon>
        <taxon>Sporothrix</taxon>
    </lineage>
</organism>
<dbReference type="AlphaFoldDB" id="A0A0C2INZ0"/>
<name>A0A0C2INZ0_9PEZI</name>
<dbReference type="VEuPathDB" id="FungiDB:SPBR_08886"/>
<dbReference type="Proteomes" id="UP000031575">
    <property type="component" value="Unassembled WGS sequence"/>
</dbReference>
<evidence type="ECO:0000313" key="2">
    <source>
        <dbReference type="EMBL" id="KIH86787.1"/>
    </source>
</evidence>
<feature type="compositionally biased region" description="Basic residues" evidence="1">
    <location>
        <begin position="424"/>
        <end position="435"/>
    </location>
</feature>
<feature type="compositionally biased region" description="Polar residues" evidence="1">
    <location>
        <begin position="437"/>
        <end position="453"/>
    </location>
</feature>
<feature type="region of interest" description="Disordered" evidence="1">
    <location>
        <begin position="119"/>
        <end position="143"/>
    </location>
</feature>